<dbReference type="SUPFAM" id="SSF51621">
    <property type="entry name" value="Phosphoenolpyruvate/pyruvate domain"/>
    <property type="match status" value="1"/>
</dbReference>
<comment type="cofactor">
    <cofactor evidence="1">
        <name>Mg(2+)</name>
        <dbReference type="ChEBI" id="CHEBI:18420"/>
    </cofactor>
</comment>
<evidence type="ECO:0000313" key="7">
    <source>
        <dbReference type="EMBL" id="OLZ44628.1"/>
    </source>
</evidence>
<evidence type="ECO:0000256" key="2">
    <source>
        <dbReference type="ARBA" id="ARBA00022723"/>
    </source>
</evidence>
<accession>A0A1R0KGE1</accession>
<sequence length="278" mass="29710">MTTRAERLVNRVRDAATLLFVPGDRPERFAKAERAVADLVVLDLEDAVAPERKVYAREQVVAWLGEHPHCAVRVNAAGTPWHDEDLAALARFRCVVMLPKADPVGARTAAGELGVLPVLIALIETARGVLDAREIASVPNVHRLALGTFDLAAELGVDPVDVDALAPARGALVLASAASGLPGPVDGVTGDLRNTERLTGDVRYARQLGFTGKLCVHPLQVSAAAAALRPSREEIRWAHSVVTTAGDGAVAVEGQLVDKPVLDRARRVLRQEKEGLRR</sequence>
<keyword evidence="8" id="KW-1185">Reference proteome</keyword>
<reference evidence="7 8" key="1">
    <citation type="submission" date="2016-01" db="EMBL/GenBank/DDBJ databases">
        <title>Amycolatopsis coloradensis genome sequencing and assembly.</title>
        <authorList>
            <person name="Mayilraj S."/>
        </authorList>
    </citation>
    <scope>NUCLEOTIDE SEQUENCE [LARGE SCALE GENOMIC DNA]</scope>
    <source>
        <strain evidence="7 8">DSM 44225</strain>
    </source>
</reference>
<dbReference type="EMBL" id="MQUQ01000024">
    <property type="protein sequence ID" value="OLZ44628.1"/>
    <property type="molecule type" value="Genomic_DNA"/>
</dbReference>
<dbReference type="GO" id="GO:0000287">
    <property type="term" value="F:magnesium ion binding"/>
    <property type="evidence" value="ECO:0007669"/>
    <property type="project" value="TreeGrafter"/>
</dbReference>
<dbReference type="OrthoDB" id="5172636at2"/>
<dbReference type="InterPro" id="IPR040442">
    <property type="entry name" value="Pyrv_kinase-like_dom_sf"/>
</dbReference>
<keyword evidence="3 5" id="KW-0460">Magnesium</keyword>
<dbReference type="InterPro" id="IPR015813">
    <property type="entry name" value="Pyrv/PenolPyrv_kinase-like_dom"/>
</dbReference>
<dbReference type="PANTHER" id="PTHR32308">
    <property type="entry name" value="LYASE BETA SUBUNIT, PUTATIVE (AFU_ORTHOLOGUE AFUA_4G13030)-RELATED"/>
    <property type="match status" value="1"/>
</dbReference>
<dbReference type="InterPro" id="IPR011206">
    <property type="entry name" value="Citrate_lyase_beta/mcl1/mcl2"/>
</dbReference>
<dbReference type="Pfam" id="PF03328">
    <property type="entry name" value="HpcH_HpaI"/>
    <property type="match status" value="1"/>
</dbReference>
<protein>
    <submittedName>
        <fullName evidence="7">CoA ester lyase</fullName>
    </submittedName>
</protein>
<dbReference type="Proteomes" id="UP000187486">
    <property type="component" value="Unassembled WGS sequence"/>
</dbReference>
<organism evidence="7 8">
    <name type="scientific">Amycolatopsis coloradensis</name>
    <dbReference type="NCBI Taxonomy" id="76021"/>
    <lineage>
        <taxon>Bacteria</taxon>
        <taxon>Bacillati</taxon>
        <taxon>Actinomycetota</taxon>
        <taxon>Actinomycetes</taxon>
        <taxon>Pseudonocardiales</taxon>
        <taxon>Pseudonocardiaceae</taxon>
        <taxon>Amycolatopsis</taxon>
    </lineage>
</organism>
<name>A0A1R0KGE1_9PSEU</name>
<feature type="domain" description="HpcH/HpaI aldolase/citrate lyase" evidence="6">
    <location>
        <begin position="17"/>
        <end position="218"/>
    </location>
</feature>
<feature type="binding site" evidence="5">
    <location>
        <position position="150"/>
    </location>
    <ligand>
        <name>Mg(2+)</name>
        <dbReference type="ChEBI" id="CHEBI:18420"/>
    </ligand>
</feature>
<evidence type="ECO:0000256" key="5">
    <source>
        <dbReference type="PIRSR" id="PIRSR015582-2"/>
    </source>
</evidence>
<comment type="caution">
    <text evidence="7">The sequence shown here is derived from an EMBL/GenBank/DDBJ whole genome shotgun (WGS) entry which is preliminary data.</text>
</comment>
<gene>
    <name evidence="7" type="ORF">BS329_35965</name>
</gene>
<evidence type="ECO:0000256" key="4">
    <source>
        <dbReference type="PIRSR" id="PIRSR015582-1"/>
    </source>
</evidence>
<dbReference type="InterPro" id="IPR005000">
    <property type="entry name" value="Aldolase/citrate-lyase_domain"/>
</dbReference>
<dbReference type="PIRSF" id="PIRSF015582">
    <property type="entry name" value="Cit_lyase_B"/>
    <property type="match status" value="1"/>
</dbReference>
<feature type="binding site" evidence="4">
    <location>
        <position position="124"/>
    </location>
    <ligand>
        <name>substrate</name>
    </ligand>
</feature>
<keyword evidence="2 5" id="KW-0479">Metal-binding</keyword>
<feature type="binding site" evidence="5">
    <location>
        <position position="124"/>
    </location>
    <ligand>
        <name>Mg(2+)</name>
        <dbReference type="ChEBI" id="CHEBI:18420"/>
    </ligand>
</feature>
<dbReference type="GO" id="GO:0006107">
    <property type="term" value="P:oxaloacetate metabolic process"/>
    <property type="evidence" value="ECO:0007669"/>
    <property type="project" value="TreeGrafter"/>
</dbReference>
<dbReference type="Gene3D" id="3.20.20.60">
    <property type="entry name" value="Phosphoenolpyruvate-binding domains"/>
    <property type="match status" value="1"/>
</dbReference>
<evidence type="ECO:0000256" key="1">
    <source>
        <dbReference type="ARBA" id="ARBA00001946"/>
    </source>
</evidence>
<dbReference type="AlphaFoldDB" id="A0A1R0KGE1"/>
<dbReference type="PANTHER" id="PTHR32308:SF10">
    <property type="entry name" value="CITRATE LYASE SUBUNIT BETA"/>
    <property type="match status" value="1"/>
</dbReference>
<evidence type="ECO:0000259" key="6">
    <source>
        <dbReference type="Pfam" id="PF03328"/>
    </source>
</evidence>
<dbReference type="STRING" id="76021.BS329_35965"/>
<feature type="binding site" evidence="4">
    <location>
        <position position="73"/>
    </location>
    <ligand>
        <name>substrate</name>
    </ligand>
</feature>
<proteinExistence type="predicted"/>
<dbReference type="GO" id="GO:0016829">
    <property type="term" value="F:lyase activity"/>
    <property type="evidence" value="ECO:0007669"/>
    <property type="project" value="UniProtKB-KW"/>
</dbReference>
<evidence type="ECO:0000313" key="8">
    <source>
        <dbReference type="Proteomes" id="UP000187486"/>
    </source>
</evidence>
<keyword evidence="7" id="KW-0456">Lyase</keyword>
<dbReference type="RefSeq" id="WP_076167332.1">
    <property type="nucleotide sequence ID" value="NZ_MQUQ01000024.1"/>
</dbReference>
<evidence type="ECO:0000256" key="3">
    <source>
        <dbReference type="ARBA" id="ARBA00022842"/>
    </source>
</evidence>